<feature type="disulfide bond" description="Redox-active" evidence="15">
    <location>
        <begin position="42"/>
        <end position="47"/>
    </location>
</feature>
<dbReference type="Pfam" id="PF07992">
    <property type="entry name" value="Pyr_redox_2"/>
    <property type="match status" value="1"/>
</dbReference>
<comment type="subcellular location">
    <subcellularLocation>
        <location evidence="1">Cytoplasm</location>
    </subcellularLocation>
</comment>
<dbReference type="InterPro" id="IPR023753">
    <property type="entry name" value="FAD/NAD-binding_dom"/>
</dbReference>
<dbReference type="RefSeq" id="WP_003510742.1">
    <property type="nucleotide sequence ID" value="NZ_BAABZD010000004.1"/>
</dbReference>
<dbReference type="InterPro" id="IPR036188">
    <property type="entry name" value="FAD/NAD-bd_sf"/>
</dbReference>
<reference evidence="19" key="1">
    <citation type="journal article" date="2022" name="Cell Host Microbe">
        <title>Colonization of the live biotherapeutic product VE303 and modulation of the microbiota and metabolites in healthy volunteers.</title>
        <authorList>
            <person name="Dsouza M."/>
            <person name="Menon R."/>
            <person name="Crossette E."/>
            <person name="Bhattarai S.K."/>
            <person name="Schneider J."/>
            <person name="Kim Y.G."/>
            <person name="Reddy S."/>
            <person name="Caballero S."/>
            <person name="Felix C."/>
            <person name="Cornacchione L."/>
            <person name="Hendrickson J."/>
            <person name="Watson A.R."/>
            <person name="Minot S.S."/>
            <person name="Greenfield N."/>
            <person name="Schopf L."/>
            <person name="Szabady R."/>
            <person name="Patarroyo J."/>
            <person name="Smith W."/>
            <person name="Harrison P."/>
            <person name="Kuijper E.J."/>
            <person name="Kelly C.P."/>
            <person name="Olle B."/>
            <person name="Bobilev D."/>
            <person name="Silber J.L."/>
            <person name="Bucci V."/>
            <person name="Roberts B."/>
            <person name="Faith J."/>
            <person name="Norman J.M."/>
        </authorList>
    </citation>
    <scope>NUCLEOTIDE SEQUENCE</scope>
    <source>
        <strain evidence="19">VE303-04</strain>
    </source>
</reference>
<dbReference type="AlphaFoldDB" id="A0AAW5F196"/>
<evidence type="ECO:0000256" key="3">
    <source>
        <dbReference type="ARBA" id="ARBA00012608"/>
    </source>
</evidence>
<evidence type="ECO:0000256" key="11">
    <source>
        <dbReference type="ARBA" id="ARBA00023284"/>
    </source>
</evidence>
<evidence type="ECO:0000256" key="13">
    <source>
        <dbReference type="PIRSR" id="PIRSR000350-2"/>
    </source>
</evidence>
<comment type="miscellaneous">
    <text evidence="16">The active site is a redox-active disulfide bond.</text>
</comment>
<dbReference type="SUPFAM" id="SSF51905">
    <property type="entry name" value="FAD/NAD(P)-binding domain"/>
    <property type="match status" value="1"/>
</dbReference>
<keyword evidence="5" id="KW-0963">Cytoplasm</keyword>
<feature type="domain" description="FAD/NAD(P)-binding" evidence="18">
    <location>
        <begin position="5"/>
        <end position="326"/>
    </location>
</feature>
<comment type="cofactor">
    <cofactor evidence="14 16">
        <name>FAD</name>
        <dbReference type="ChEBI" id="CHEBI:57692"/>
    </cofactor>
    <text evidence="14 16">Binds 1 FAD per subunit.</text>
</comment>
<dbReference type="PANTHER" id="PTHR22912">
    <property type="entry name" value="DISULFIDE OXIDOREDUCTASE"/>
    <property type="match status" value="1"/>
</dbReference>
<evidence type="ECO:0000256" key="14">
    <source>
        <dbReference type="PIRSR" id="PIRSR000350-3"/>
    </source>
</evidence>
<dbReference type="GO" id="GO:0050660">
    <property type="term" value="F:flavin adenine dinucleotide binding"/>
    <property type="evidence" value="ECO:0007669"/>
    <property type="project" value="InterPro"/>
</dbReference>
<keyword evidence="9 14" id="KW-0520">NAD</keyword>
<dbReference type="PROSITE" id="PS00076">
    <property type="entry name" value="PYRIDINE_REDOX_1"/>
    <property type="match status" value="1"/>
</dbReference>
<comment type="catalytic activity">
    <reaction evidence="12 16">
        <text>N(6)-[(R)-dihydrolipoyl]-L-lysyl-[protein] + NAD(+) = N(6)-[(R)-lipoyl]-L-lysyl-[protein] + NADH + H(+)</text>
        <dbReference type="Rhea" id="RHEA:15045"/>
        <dbReference type="Rhea" id="RHEA-COMP:10474"/>
        <dbReference type="Rhea" id="RHEA-COMP:10475"/>
        <dbReference type="ChEBI" id="CHEBI:15378"/>
        <dbReference type="ChEBI" id="CHEBI:57540"/>
        <dbReference type="ChEBI" id="CHEBI:57945"/>
        <dbReference type="ChEBI" id="CHEBI:83099"/>
        <dbReference type="ChEBI" id="CHEBI:83100"/>
        <dbReference type="EC" id="1.8.1.4"/>
    </reaction>
</comment>
<dbReference type="PRINTS" id="PR00368">
    <property type="entry name" value="FADPNR"/>
</dbReference>
<gene>
    <name evidence="19" type="primary">lpdA</name>
    <name evidence="19" type="ORF">K5I21_07325</name>
    <name evidence="20" type="ORF">PM006_11730</name>
</gene>
<feature type="binding site" evidence="14">
    <location>
        <position position="203"/>
    </location>
    <ligand>
        <name>NAD(+)</name>
        <dbReference type="ChEBI" id="CHEBI:57540"/>
    </ligand>
</feature>
<dbReference type="Gene3D" id="3.50.50.60">
    <property type="entry name" value="FAD/NAD(P)-binding domain"/>
    <property type="match status" value="2"/>
</dbReference>
<dbReference type="PANTHER" id="PTHR22912:SF217">
    <property type="entry name" value="DIHYDROLIPOYL DEHYDROGENASE"/>
    <property type="match status" value="1"/>
</dbReference>
<dbReference type="FunFam" id="3.30.390.30:FF:000001">
    <property type="entry name" value="Dihydrolipoyl dehydrogenase"/>
    <property type="match status" value="1"/>
</dbReference>
<evidence type="ECO:0000256" key="10">
    <source>
        <dbReference type="ARBA" id="ARBA00023157"/>
    </source>
</evidence>
<feature type="binding site" evidence="14">
    <location>
        <position position="271"/>
    </location>
    <ligand>
        <name>NAD(+)</name>
        <dbReference type="ChEBI" id="CHEBI:57540"/>
    </ligand>
</feature>
<dbReference type="Gene3D" id="3.30.390.30">
    <property type="match status" value="1"/>
</dbReference>
<evidence type="ECO:0000256" key="8">
    <source>
        <dbReference type="ARBA" id="ARBA00023002"/>
    </source>
</evidence>
<keyword evidence="7 14" id="KW-0274">FAD</keyword>
<evidence type="ECO:0000256" key="5">
    <source>
        <dbReference type="ARBA" id="ARBA00022490"/>
    </source>
</evidence>
<evidence type="ECO:0000259" key="17">
    <source>
        <dbReference type="Pfam" id="PF02852"/>
    </source>
</evidence>
<proteinExistence type="inferred from homology"/>
<comment type="caution">
    <text evidence="19">The sequence shown here is derived from an EMBL/GenBank/DDBJ whole genome shotgun (WGS) entry which is preliminary data.</text>
</comment>
<dbReference type="GO" id="GO:0005737">
    <property type="term" value="C:cytoplasm"/>
    <property type="evidence" value="ECO:0007669"/>
    <property type="project" value="UniProtKB-SubCell"/>
</dbReference>
<organism evidence="19 21">
    <name type="scientific">Clostridium symbiosum</name>
    <name type="common">Bacteroides symbiosus</name>
    <dbReference type="NCBI Taxonomy" id="1512"/>
    <lineage>
        <taxon>Bacteria</taxon>
        <taxon>Bacillati</taxon>
        <taxon>Bacillota</taxon>
        <taxon>Clostridia</taxon>
        <taxon>Lachnospirales</taxon>
        <taxon>Lachnospiraceae</taxon>
        <taxon>Otoolea</taxon>
    </lineage>
</organism>
<dbReference type="InterPro" id="IPR050151">
    <property type="entry name" value="Class-I_Pyr_Nuc-Dis_Oxidored"/>
</dbReference>
<dbReference type="InterPro" id="IPR006258">
    <property type="entry name" value="Lipoamide_DH"/>
</dbReference>
<dbReference type="PIRSF" id="PIRSF000350">
    <property type="entry name" value="Mercury_reductase_MerA"/>
    <property type="match status" value="1"/>
</dbReference>
<evidence type="ECO:0000256" key="4">
    <source>
        <dbReference type="ARBA" id="ARBA00016961"/>
    </source>
</evidence>
<dbReference type="GeneID" id="57971555"/>
<dbReference type="GO" id="GO:0004148">
    <property type="term" value="F:dihydrolipoyl dehydrogenase (NADH) activity"/>
    <property type="evidence" value="ECO:0007669"/>
    <property type="project" value="UniProtKB-EC"/>
</dbReference>
<reference evidence="20" key="2">
    <citation type="submission" date="2023-01" db="EMBL/GenBank/DDBJ databases">
        <title>Human gut microbiome strain richness.</title>
        <authorList>
            <person name="Chen-Liaw A."/>
        </authorList>
    </citation>
    <scope>NUCLEOTIDE SEQUENCE</scope>
    <source>
        <strain evidence="20">B1_m1001713B170214d0_201011</strain>
    </source>
</reference>
<feature type="binding site" evidence="14">
    <location>
        <begin position="180"/>
        <end position="187"/>
    </location>
    <ligand>
        <name>NAD(+)</name>
        <dbReference type="ChEBI" id="CHEBI:57540"/>
    </ligand>
</feature>
<evidence type="ECO:0000256" key="6">
    <source>
        <dbReference type="ARBA" id="ARBA00022630"/>
    </source>
</evidence>
<evidence type="ECO:0000256" key="2">
    <source>
        <dbReference type="ARBA" id="ARBA00007532"/>
    </source>
</evidence>
<evidence type="ECO:0000256" key="12">
    <source>
        <dbReference type="ARBA" id="ARBA00049187"/>
    </source>
</evidence>
<feature type="binding site" evidence="14">
    <location>
        <position position="311"/>
    </location>
    <ligand>
        <name>FAD</name>
        <dbReference type="ChEBI" id="CHEBI:57692"/>
    </ligand>
</feature>
<name>A0AAW5F196_CLOSY</name>
<keyword evidence="6 16" id="KW-0285">Flavoprotein</keyword>
<keyword evidence="14" id="KW-0547">Nucleotide-binding</keyword>
<dbReference type="PRINTS" id="PR00411">
    <property type="entry name" value="PNDRDTASEI"/>
</dbReference>
<comment type="similarity">
    <text evidence="2 16">Belongs to the class-I pyridine nucleotide-disulfide oxidoreductase family.</text>
</comment>
<keyword evidence="10" id="KW-1015">Disulfide bond</keyword>
<keyword evidence="11 16" id="KW-0676">Redox-active center</keyword>
<evidence type="ECO:0000313" key="21">
    <source>
        <dbReference type="Proteomes" id="UP001203136"/>
    </source>
</evidence>
<dbReference type="GO" id="GO:0006103">
    <property type="term" value="P:2-oxoglutarate metabolic process"/>
    <property type="evidence" value="ECO:0007669"/>
    <property type="project" value="TreeGrafter"/>
</dbReference>
<dbReference type="Proteomes" id="UP001203136">
    <property type="component" value="Unassembled WGS sequence"/>
</dbReference>
<dbReference type="InterPro" id="IPR004099">
    <property type="entry name" value="Pyr_nucl-diS_OxRdtase_dimer"/>
</dbReference>
<dbReference type="InterPro" id="IPR016156">
    <property type="entry name" value="FAD/NAD-linked_Rdtase_dimer_sf"/>
</dbReference>
<feature type="binding site" evidence="14">
    <location>
        <position position="51"/>
    </location>
    <ligand>
        <name>FAD</name>
        <dbReference type="ChEBI" id="CHEBI:57692"/>
    </ligand>
</feature>
<evidence type="ECO:0000256" key="16">
    <source>
        <dbReference type="RuleBase" id="RU003692"/>
    </source>
</evidence>
<accession>A0AAW5F196</accession>
<evidence type="ECO:0000259" key="18">
    <source>
        <dbReference type="Pfam" id="PF07992"/>
    </source>
</evidence>
<evidence type="ECO:0000313" key="19">
    <source>
        <dbReference type="EMBL" id="MCK0085682.1"/>
    </source>
</evidence>
<dbReference type="EC" id="1.8.1.4" evidence="3 16"/>
<evidence type="ECO:0000256" key="9">
    <source>
        <dbReference type="ARBA" id="ARBA00023027"/>
    </source>
</evidence>
<dbReference type="Pfam" id="PF02852">
    <property type="entry name" value="Pyr_redox_dim"/>
    <property type="match status" value="1"/>
</dbReference>
<evidence type="ECO:0000256" key="7">
    <source>
        <dbReference type="ARBA" id="ARBA00022827"/>
    </source>
</evidence>
<protein>
    <recommendedName>
        <fullName evidence="4 16">Dihydrolipoyl dehydrogenase</fullName>
        <ecNumber evidence="3 16">1.8.1.4</ecNumber>
    </recommendedName>
</protein>
<dbReference type="SUPFAM" id="SSF55424">
    <property type="entry name" value="FAD/NAD-linked reductases, dimerisation (C-terminal) domain"/>
    <property type="match status" value="1"/>
</dbReference>
<feature type="active site" description="Proton acceptor" evidence="13">
    <location>
        <position position="454"/>
    </location>
</feature>
<dbReference type="NCBIfam" id="TIGR01350">
    <property type="entry name" value="lipoamide_DH"/>
    <property type="match status" value="1"/>
</dbReference>
<dbReference type="InterPro" id="IPR012999">
    <property type="entry name" value="Pyr_OxRdtase_I_AS"/>
</dbReference>
<dbReference type="EMBL" id="JAINVB010000001">
    <property type="protein sequence ID" value="MCK0085682.1"/>
    <property type="molecule type" value="Genomic_DNA"/>
</dbReference>
<evidence type="ECO:0000256" key="1">
    <source>
        <dbReference type="ARBA" id="ARBA00004496"/>
    </source>
</evidence>
<evidence type="ECO:0000313" key="20">
    <source>
        <dbReference type="EMBL" id="MDB2000872.1"/>
    </source>
</evidence>
<sequence>MADQYDVIIIGAGPGGYTAAARAAGFGMNVALIEKGELGGACVNTGCVPAKAMLQASAVYGDLKHASRFGISVDSVGFNLKKMQAYKDESVEEYRSMIRSLLNRRNVKLIHGTAKLHKDNIVEVEGEEGSSLCVGKNIILATGAEPVIPDIPGVDLPQVLTSRDILSAGEWHFDRLVIIGGGVIGIEVATIFSALGSRVTLLEKKGRLLDTMDPMISEQLEESLRSKGIDVKCNVSVMEIRSRGGDSVAVSYREEGPWKELAADRILLSVGRRPDMTKVLAEDCRVELKHGRPIVKGTYRTTQEHVYAIGDTVAKTRLAHVAAAQATYVIEHLTGKGHRMQLTVVPNGMFVVLPVVPTCIYTDPEIAAVGFTEEDARQYNMKVKCGQAFMGINGKAILARKKMGFIRLIFEAYTDTLVGAQIMCPRATDMIGEMATAIANGLTAYQLSTAMRAHPTYSEAISLAIEDALKSYGG</sequence>
<dbReference type="InterPro" id="IPR001100">
    <property type="entry name" value="Pyr_nuc-diS_OxRdtase"/>
</dbReference>
<keyword evidence="8 16" id="KW-0560">Oxidoreductase</keyword>
<dbReference type="Proteomes" id="UP001300871">
    <property type="component" value="Unassembled WGS sequence"/>
</dbReference>
<feature type="domain" description="Pyridine nucleotide-disulphide oxidoreductase dimerisation" evidence="17">
    <location>
        <begin position="356"/>
        <end position="463"/>
    </location>
</feature>
<dbReference type="EMBL" id="JAQLGM010000027">
    <property type="protein sequence ID" value="MDB2000872.1"/>
    <property type="molecule type" value="Genomic_DNA"/>
</dbReference>
<evidence type="ECO:0000256" key="15">
    <source>
        <dbReference type="PIRSR" id="PIRSR000350-4"/>
    </source>
</evidence>